<dbReference type="SUPFAM" id="SSF55811">
    <property type="entry name" value="Nudix"/>
    <property type="match status" value="1"/>
</dbReference>
<dbReference type="GO" id="GO:0006298">
    <property type="term" value="P:mismatch repair"/>
    <property type="evidence" value="ECO:0007669"/>
    <property type="project" value="TreeGrafter"/>
</dbReference>
<reference evidence="14" key="1">
    <citation type="submission" date="2020-11" db="EMBL/GenBank/DDBJ databases">
        <authorList>
            <person name="Tran Van P."/>
        </authorList>
    </citation>
    <scope>NUCLEOTIDE SEQUENCE</scope>
</reference>
<comment type="catalytic activity">
    <reaction evidence="1">
        <text>Hydrolyzes free adenine bases from 7,8-dihydro-8-oxoguanine:adenine mismatched double-stranded DNA, leaving an apurinic site.</text>
        <dbReference type="EC" id="3.2.2.31"/>
    </reaction>
</comment>
<dbReference type="GO" id="GO:0034039">
    <property type="term" value="F:8-oxo-7,8-dihydroguanine DNA N-glycosylase activity"/>
    <property type="evidence" value="ECO:0007669"/>
    <property type="project" value="TreeGrafter"/>
</dbReference>
<keyword evidence="9" id="KW-0378">Hydrolase</keyword>
<dbReference type="InterPro" id="IPR004036">
    <property type="entry name" value="Endonuclease-III-like_CS2"/>
</dbReference>
<evidence type="ECO:0000256" key="13">
    <source>
        <dbReference type="ARBA" id="ARBA00023295"/>
    </source>
</evidence>
<evidence type="ECO:0000256" key="4">
    <source>
        <dbReference type="ARBA" id="ARBA00012045"/>
    </source>
</evidence>
<comment type="similarity">
    <text evidence="3">Belongs to the Nth/MutY family.</text>
</comment>
<dbReference type="CDD" id="cd00056">
    <property type="entry name" value="ENDO3c"/>
    <property type="match status" value="1"/>
</dbReference>
<dbReference type="InterPro" id="IPR044298">
    <property type="entry name" value="MIG/MutY"/>
</dbReference>
<keyword evidence="8" id="KW-0227">DNA damage</keyword>
<keyword evidence="7" id="KW-0479">Metal-binding</keyword>
<keyword evidence="13" id="KW-0326">Glycosidase</keyword>
<dbReference type="InterPro" id="IPR000445">
    <property type="entry name" value="HhH_motif"/>
</dbReference>
<evidence type="ECO:0000256" key="10">
    <source>
        <dbReference type="ARBA" id="ARBA00023004"/>
    </source>
</evidence>
<dbReference type="GO" id="GO:0046872">
    <property type="term" value="F:metal ion binding"/>
    <property type="evidence" value="ECO:0007669"/>
    <property type="project" value="UniProtKB-KW"/>
</dbReference>
<dbReference type="EMBL" id="OB730058">
    <property type="protein sequence ID" value="CAD7239541.1"/>
    <property type="molecule type" value="Genomic_DNA"/>
</dbReference>
<dbReference type="InterPro" id="IPR011257">
    <property type="entry name" value="DNA_glycosylase"/>
</dbReference>
<dbReference type="Gene3D" id="1.10.1670.10">
    <property type="entry name" value="Helix-hairpin-Helix base-excision DNA repair enzymes (C-terminal)"/>
    <property type="match status" value="1"/>
</dbReference>
<keyword evidence="11" id="KW-0411">Iron-sulfur</keyword>
<dbReference type="PANTHER" id="PTHR42944">
    <property type="entry name" value="ADENINE DNA GLYCOSYLASE"/>
    <property type="match status" value="1"/>
</dbReference>
<dbReference type="InterPro" id="IPR023170">
    <property type="entry name" value="HhH_base_excis_C"/>
</dbReference>
<gene>
    <name evidence="14" type="ORF">CTOB1V02_LOCUS17356</name>
</gene>
<proteinExistence type="inferred from homology"/>
<dbReference type="Pfam" id="PF10576">
    <property type="entry name" value="EndIII_4Fe-2S"/>
    <property type="match status" value="1"/>
</dbReference>
<dbReference type="SMART" id="SM00478">
    <property type="entry name" value="ENDO3c"/>
    <property type="match status" value="1"/>
</dbReference>
<dbReference type="EC" id="3.2.2.31" evidence="4"/>
<accession>A0A7R8X2Z7</accession>
<evidence type="ECO:0000256" key="2">
    <source>
        <dbReference type="ARBA" id="ARBA00001966"/>
    </source>
</evidence>
<evidence type="ECO:0000256" key="11">
    <source>
        <dbReference type="ARBA" id="ARBA00023014"/>
    </source>
</evidence>
<keyword evidence="6" id="KW-0004">4Fe-4S</keyword>
<dbReference type="InterPro" id="IPR003265">
    <property type="entry name" value="HhH-GPD_domain"/>
</dbReference>
<dbReference type="SUPFAM" id="SSF48150">
    <property type="entry name" value="DNA-glycosylase"/>
    <property type="match status" value="1"/>
</dbReference>
<keyword evidence="10" id="KW-0408">Iron</keyword>
<dbReference type="PROSITE" id="PS01155">
    <property type="entry name" value="ENDONUCLEASE_III_2"/>
    <property type="match status" value="1"/>
</dbReference>
<evidence type="ECO:0000256" key="3">
    <source>
        <dbReference type="ARBA" id="ARBA00008343"/>
    </source>
</evidence>
<evidence type="ECO:0000256" key="5">
    <source>
        <dbReference type="ARBA" id="ARBA00022023"/>
    </source>
</evidence>
<evidence type="ECO:0000256" key="9">
    <source>
        <dbReference type="ARBA" id="ARBA00022801"/>
    </source>
</evidence>
<dbReference type="InterPro" id="IPR003651">
    <property type="entry name" value="Endonuclease3_FeS-loop_motif"/>
</dbReference>
<dbReference type="Gene3D" id="3.90.79.10">
    <property type="entry name" value="Nucleoside Triphosphate Pyrophosphohydrolase"/>
    <property type="match status" value="1"/>
</dbReference>
<name>A0A7R8X2Z7_9CRUS</name>
<feature type="non-terminal residue" evidence="14">
    <location>
        <position position="169"/>
    </location>
</feature>
<evidence type="ECO:0000256" key="6">
    <source>
        <dbReference type="ARBA" id="ARBA00022485"/>
    </source>
</evidence>
<organism evidence="14">
    <name type="scientific">Cyprideis torosa</name>
    <dbReference type="NCBI Taxonomy" id="163714"/>
    <lineage>
        <taxon>Eukaryota</taxon>
        <taxon>Metazoa</taxon>
        <taxon>Ecdysozoa</taxon>
        <taxon>Arthropoda</taxon>
        <taxon>Crustacea</taxon>
        <taxon>Oligostraca</taxon>
        <taxon>Ostracoda</taxon>
        <taxon>Podocopa</taxon>
        <taxon>Podocopida</taxon>
        <taxon>Cytherocopina</taxon>
        <taxon>Cytheroidea</taxon>
        <taxon>Cytherideidae</taxon>
        <taxon>Cyprideis</taxon>
    </lineage>
</organism>
<dbReference type="PANTHER" id="PTHR42944:SF1">
    <property type="entry name" value="ADENINE DNA GLYCOSYLASE"/>
    <property type="match status" value="1"/>
</dbReference>
<dbReference type="GO" id="GO:0006284">
    <property type="term" value="P:base-excision repair"/>
    <property type="evidence" value="ECO:0007669"/>
    <property type="project" value="InterPro"/>
</dbReference>
<evidence type="ECO:0000256" key="1">
    <source>
        <dbReference type="ARBA" id="ARBA00000843"/>
    </source>
</evidence>
<evidence type="ECO:0000256" key="7">
    <source>
        <dbReference type="ARBA" id="ARBA00022723"/>
    </source>
</evidence>
<dbReference type="GO" id="GO:0051539">
    <property type="term" value="F:4 iron, 4 sulfur cluster binding"/>
    <property type="evidence" value="ECO:0007669"/>
    <property type="project" value="UniProtKB-KW"/>
</dbReference>
<dbReference type="Pfam" id="PF00633">
    <property type="entry name" value="HHH"/>
    <property type="match status" value="1"/>
</dbReference>
<comment type="cofactor">
    <cofactor evidence="2">
        <name>[4Fe-4S] cluster</name>
        <dbReference type="ChEBI" id="CHEBI:49883"/>
    </cofactor>
</comment>
<dbReference type="GO" id="GO:0035485">
    <property type="term" value="F:adenine/guanine mispair binding"/>
    <property type="evidence" value="ECO:0007669"/>
    <property type="project" value="TreeGrafter"/>
</dbReference>
<dbReference type="GO" id="GO:0000701">
    <property type="term" value="F:purine-specific mismatch base pair DNA N-glycosylase activity"/>
    <property type="evidence" value="ECO:0007669"/>
    <property type="project" value="UniProtKB-EC"/>
</dbReference>
<dbReference type="OrthoDB" id="10248838at2759"/>
<protein>
    <recommendedName>
        <fullName evidence="5">Adenine DNA glycosylase</fullName>
        <ecNumber evidence="4">3.2.2.31</ecNumber>
    </recommendedName>
</protein>
<dbReference type="AlphaFoldDB" id="A0A7R8X2Z7"/>
<sequence length="169" mass="18301">MSKEGGALPCTVRDLLKLPGIGPYTAAAIASIAYNVDIPVVDANVERVFSRLFDIGDDIKSKMARQRVEDIANRLLPQGQARDFNQALMDLGGLICTAKSPDCGICPVVGFCLAHRGSFVACRPVKKSSKAKIDIEMATAVLVKDGHVFIQQRLDEDVWGGLWEFPGGR</sequence>
<evidence type="ECO:0000256" key="12">
    <source>
        <dbReference type="ARBA" id="ARBA00023204"/>
    </source>
</evidence>
<dbReference type="InterPro" id="IPR015797">
    <property type="entry name" value="NUDIX_hydrolase-like_dom_sf"/>
</dbReference>
<keyword evidence="12" id="KW-0234">DNA repair</keyword>
<evidence type="ECO:0000313" key="14">
    <source>
        <dbReference type="EMBL" id="CAD7239541.1"/>
    </source>
</evidence>
<dbReference type="GO" id="GO:0032357">
    <property type="term" value="F:oxidized purine DNA binding"/>
    <property type="evidence" value="ECO:0007669"/>
    <property type="project" value="TreeGrafter"/>
</dbReference>
<evidence type="ECO:0000256" key="8">
    <source>
        <dbReference type="ARBA" id="ARBA00022763"/>
    </source>
</evidence>